<dbReference type="Pfam" id="PF04757">
    <property type="entry name" value="Pex2_Pex12"/>
    <property type="match status" value="1"/>
</dbReference>
<keyword evidence="5" id="KW-0813">Transport</keyword>
<evidence type="ECO:0000256" key="7">
    <source>
        <dbReference type="ARBA" id="ARBA00022723"/>
    </source>
</evidence>
<evidence type="ECO:0000256" key="9">
    <source>
        <dbReference type="ARBA" id="ARBA00022786"/>
    </source>
</evidence>
<dbReference type="PIRSF" id="PIRSF038074">
    <property type="entry name" value="Peroxisome_assembly_p12"/>
    <property type="match status" value="1"/>
</dbReference>
<sequence length="370" mass="42499">MAEYGAHLNQSASSEAPTFFEVIAQESMTSVLRPAMTYALKTIASSHPDNLGWLWRYGDEIYSVMDYVLQNFYLKKYSGTFSEHFYGLKRLSIWTSSSTQINGSPQSTGVADTQSKLTDRQRYYSLLTIVVIPYLKLKLDQYFERLREETGEAVCYVPRRQKFLQHLKRIFVTVYPFLHCTWESIFLCYQLMYMFSSSITHFPLLHWIGLKLQRLSREDILAQTMEGNAFYPPTGQSWLNKLYALPSTLNSLLVKVLANGLPIIVFFLKFLEWWYSSENSHTVAAVTQLPVPPPPPQLQPAQFGVQLPSHPAQCPLCKKVRTNPTALSTSGYVFCYPCIYRHLGQHGCCPVTHLPSTQEQLVRLYINKEN</sequence>
<comment type="similarity">
    <text evidence="3 17">Belongs to the pex2/pex10/pex12 family.</text>
</comment>
<evidence type="ECO:0000256" key="8">
    <source>
        <dbReference type="ARBA" id="ARBA00022771"/>
    </source>
</evidence>
<dbReference type="GO" id="GO:0016558">
    <property type="term" value="P:protein import into peroxisome matrix"/>
    <property type="evidence" value="ECO:0007669"/>
    <property type="project" value="UniProtKB-UniRule"/>
</dbReference>
<evidence type="ECO:0000256" key="2">
    <source>
        <dbReference type="ARBA" id="ARBA00004906"/>
    </source>
</evidence>
<evidence type="ECO:0000256" key="15">
    <source>
        <dbReference type="ARBA" id="ARBA00029692"/>
    </source>
</evidence>
<comment type="function">
    <text evidence="16">Component of a retrotranslocation channel required for peroxisome organization by mediating export of the PEX5 receptor from peroxisomes to the cytosol, thereby promoting PEX5 recycling. The retrotranslocation channel is composed of PEX2, PEX10 and PEX12; each subunit contributing transmembrane segments that coassemble into an open channel that specifically allows the passage of PEX5 through the peroxisomal membrane. PEX12 also regulates PEX5 recycling by activating the E3 ubiquitin-protein ligase activity of PEX10. When PEX5 recycling is compromised, PEX12 stimulates PEX10-mediated polyubiquitination of PEX5, leading to its subsequent degradation.</text>
</comment>
<dbReference type="GO" id="GO:0005778">
    <property type="term" value="C:peroxisomal membrane"/>
    <property type="evidence" value="ECO:0007669"/>
    <property type="project" value="UniProtKB-SubCell"/>
</dbReference>
<evidence type="ECO:0000256" key="12">
    <source>
        <dbReference type="ARBA" id="ARBA00022989"/>
    </source>
</evidence>
<evidence type="ECO:0000256" key="14">
    <source>
        <dbReference type="ARBA" id="ARBA00023140"/>
    </source>
</evidence>
<evidence type="ECO:0000256" key="16">
    <source>
        <dbReference type="ARBA" id="ARBA00045862"/>
    </source>
</evidence>
<evidence type="ECO:0000256" key="10">
    <source>
        <dbReference type="ARBA" id="ARBA00022833"/>
    </source>
</evidence>
<dbReference type="PANTHER" id="PTHR12888:SF0">
    <property type="entry name" value="PEROXISOME ASSEMBLY PROTEIN 12"/>
    <property type="match status" value="1"/>
</dbReference>
<comment type="pathway">
    <text evidence="2">Protein modification; protein ubiquitination.</text>
</comment>
<dbReference type="GeneID" id="116288644"/>
<comment type="subcellular location">
    <subcellularLocation>
        <location evidence="1">Peroxisome membrane</location>
        <topology evidence="1">Multi-pass membrane protein</topology>
    </subcellularLocation>
</comment>
<feature type="domain" description="Pex N-terminal" evidence="18">
    <location>
        <begin position="25"/>
        <end position="277"/>
    </location>
</feature>
<dbReference type="InterPro" id="IPR013083">
    <property type="entry name" value="Znf_RING/FYVE/PHD"/>
</dbReference>
<dbReference type="CDD" id="cd16451">
    <property type="entry name" value="mRING_PEX12"/>
    <property type="match status" value="1"/>
</dbReference>
<evidence type="ECO:0000256" key="17">
    <source>
        <dbReference type="PIRNR" id="PIRNR038074"/>
    </source>
</evidence>
<dbReference type="InterPro" id="IPR006845">
    <property type="entry name" value="Pex_N"/>
</dbReference>
<gene>
    <name evidence="20" type="primary">LOC116288644</name>
</gene>
<dbReference type="InParanoid" id="A0A6P8HFF4"/>
<dbReference type="GO" id="GO:0004842">
    <property type="term" value="F:ubiquitin-protein transferase activity"/>
    <property type="evidence" value="ECO:0007669"/>
    <property type="project" value="TreeGrafter"/>
</dbReference>
<evidence type="ECO:0000256" key="11">
    <source>
        <dbReference type="ARBA" id="ARBA00022927"/>
    </source>
</evidence>
<keyword evidence="6" id="KW-0812">Transmembrane</keyword>
<dbReference type="OrthoDB" id="107372at2759"/>
<organism evidence="19 20">
    <name type="scientific">Actinia tenebrosa</name>
    <name type="common">Australian red waratah sea anemone</name>
    <dbReference type="NCBI Taxonomy" id="6105"/>
    <lineage>
        <taxon>Eukaryota</taxon>
        <taxon>Metazoa</taxon>
        <taxon>Cnidaria</taxon>
        <taxon>Anthozoa</taxon>
        <taxon>Hexacorallia</taxon>
        <taxon>Actiniaria</taxon>
        <taxon>Actiniidae</taxon>
        <taxon>Actinia</taxon>
    </lineage>
</organism>
<name>A0A6P8HFF4_ACTTE</name>
<keyword evidence="10" id="KW-0862">Zinc</keyword>
<dbReference type="SUPFAM" id="SSF57850">
    <property type="entry name" value="RING/U-box"/>
    <property type="match status" value="1"/>
</dbReference>
<dbReference type="GO" id="GO:1990429">
    <property type="term" value="C:peroxisomal importomer complex"/>
    <property type="evidence" value="ECO:0007669"/>
    <property type="project" value="TreeGrafter"/>
</dbReference>
<keyword evidence="14 17" id="KW-0576">Peroxisome</keyword>
<accession>A0A6P8HFF4</accession>
<dbReference type="AlphaFoldDB" id="A0A6P8HFF4"/>
<keyword evidence="8" id="KW-0863">Zinc-finger</keyword>
<dbReference type="Gene3D" id="3.30.40.10">
    <property type="entry name" value="Zinc/RING finger domain, C3HC4 (zinc finger)"/>
    <property type="match status" value="1"/>
</dbReference>
<dbReference type="PANTHER" id="PTHR12888">
    <property type="entry name" value="PEROXISOME ASSEMBLY PROTEIN 12 PEROXIN-12"/>
    <property type="match status" value="1"/>
</dbReference>
<keyword evidence="19" id="KW-1185">Reference proteome</keyword>
<evidence type="ECO:0000256" key="5">
    <source>
        <dbReference type="ARBA" id="ARBA00022448"/>
    </source>
</evidence>
<dbReference type="InterPro" id="IPR017375">
    <property type="entry name" value="PEX12"/>
</dbReference>
<evidence type="ECO:0000256" key="1">
    <source>
        <dbReference type="ARBA" id="ARBA00004585"/>
    </source>
</evidence>
<dbReference type="FunCoup" id="A0A6P8HFF4">
    <property type="interactions" value="1441"/>
</dbReference>
<keyword evidence="9" id="KW-0833">Ubl conjugation pathway</keyword>
<keyword evidence="11" id="KW-0653">Protein transport</keyword>
<dbReference type="GO" id="GO:0006513">
    <property type="term" value="P:protein monoubiquitination"/>
    <property type="evidence" value="ECO:0007669"/>
    <property type="project" value="TreeGrafter"/>
</dbReference>
<keyword evidence="7" id="KW-0479">Metal-binding</keyword>
<evidence type="ECO:0000313" key="20">
    <source>
        <dbReference type="RefSeq" id="XP_031551332.1"/>
    </source>
</evidence>
<keyword evidence="12" id="KW-1133">Transmembrane helix</keyword>
<dbReference type="Proteomes" id="UP000515163">
    <property type="component" value="Unplaced"/>
</dbReference>
<keyword evidence="13 17" id="KW-0472">Membrane</keyword>
<proteinExistence type="inferred from homology"/>
<reference evidence="20" key="1">
    <citation type="submission" date="2025-08" db="UniProtKB">
        <authorList>
            <consortium name="RefSeq"/>
        </authorList>
    </citation>
    <scope>IDENTIFICATION</scope>
    <source>
        <tissue evidence="20">Tentacle</tissue>
    </source>
</reference>
<dbReference type="RefSeq" id="XP_031551332.1">
    <property type="nucleotide sequence ID" value="XM_031695472.1"/>
</dbReference>
<evidence type="ECO:0000256" key="4">
    <source>
        <dbReference type="ARBA" id="ARBA00018980"/>
    </source>
</evidence>
<evidence type="ECO:0000313" key="19">
    <source>
        <dbReference type="Proteomes" id="UP000515163"/>
    </source>
</evidence>
<dbReference type="FunFam" id="3.30.40.10:FF:000357">
    <property type="entry name" value="Peroxisome biogenesis protein 12"/>
    <property type="match status" value="1"/>
</dbReference>
<evidence type="ECO:0000259" key="18">
    <source>
        <dbReference type="Pfam" id="PF04757"/>
    </source>
</evidence>
<dbReference type="GO" id="GO:0008270">
    <property type="term" value="F:zinc ion binding"/>
    <property type="evidence" value="ECO:0007669"/>
    <property type="project" value="UniProtKB-KW"/>
</dbReference>
<evidence type="ECO:0000256" key="13">
    <source>
        <dbReference type="ARBA" id="ARBA00023136"/>
    </source>
</evidence>
<protein>
    <recommendedName>
        <fullName evidence="4 17">Peroxisome assembly protein 12</fullName>
    </recommendedName>
    <alternativeName>
        <fullName evidence="15 17">Peroxin-12</fullName>
    </alternativeName>
</protein>
<evidence type="ECO:0000256" key="3">
    <source>
        <dbReference type="ARBA" id="ARBA00008704"/>
    </source>
</evidence>
<dbReference type="KEGG" id="aten:116288644"/>
<evidence type="ECO:0000256" key="6">
    <source>
        <dbReference type="ARBA" id="ARBA00022692"/>
    </source>
</evidence>